<evidence type="ECO:0000313" key="2">
    <source>
        <dbReference type="Proteomes" id="UP001595596"/>
    </source>
</evidence>
<protein>
    <submittedName>
        <fullName evidence="1">PAAR domain-containing protein</fullName>
    </submittedName>
</protein>
<dbReference type="RefSeq" id="WP_379028752.1">
    <property type="nucleotide sequence ID" value="NZ_JBHRXE010000014.1"/>
</dbReference>
<accession>A0ABV7RYT1</accession>
<dbReference type="Proteomes" id="UP001595596">
    <property type="component" value="Unassembled WGS sequence"/>
</dbReference>
<evidence type="ECO:0000313" key="1">
    <source>
        <dbReference type="EMBL" id="MFC3569141.1"/>
    </source>
</evidence>
<sequence length="69" mass="7429">MDPFVGADQWRCNMQPVARLGDEHDCPVHGKNRIAQVASRLKLEGKEIATVGDVTECGASIICGSPGRH</sequence>
<dbReference type="Gene3D" id="2.60.200.60">
    <property type="match status" value="1"/>
</dbReference>
<reference evidence="2" key="1">
    <citation type="journal article" date="2019" name="Int. J. Syst. Evol. Microbiol.">
        <title>The Global Catalogue of Microorganisms (GCM) 10K type strain sequencing project: providing services to taxonomists for standard genome sequencing and annotation.</title>
        <authorList>
            <consortium name="The Broad Institute Genomics Platform"/>
            <consortium name="The Broad Institute Genome Sequencing Center for Infectious Disease"/>
            <person name="Wu L."/>
            <person name="Ma J."/>
        </authorList>
    </citation>
    <scope>NUCLEOTIDE SEQUENCE [LARGE SCALE GENOMIC DNA]</scope>
    <source>
        <strain evidence="2">VKM B-3226</strain>
    </source>
</reference>
<dbReference type="Pfam" id="PF05488">
    <property type="entry name" value="PAAR_motif"/>
    <property type="match status" value="1"/>
</dbReference>
<dbReference type="EMBL" id="JBHRXE010000014">
    <property type="protein sequence ID" value="MFC3569141.1"/>
    <property type="molecule type" value="Genomic_DNA"/>
</dbReference>
<name>A0ABV7RYT1_9RHOB</name>
<proteinExistence type="predicted"/>
<dbReference type="InterPro" id="IPR008727">
    <property type="entry name" value="PAAR_motif"/>
</dbReference>
<organism evidence="1 2">
    <name type="scientific">Paracoccus simplex</name>
    <dbReference type="NCBI Taxonomy" id="2086346"/>
    <lineage>
        <taxon>Bacteria</taxon>
        <taxon>Pseudomonadati</taxon>
        <taxon>Pseudomonadota</taxon>
        <taxon>Alphaproteobacteria</taxon>
        <taxon>Rhodobacterales</taxon>
        <taxon>Paracoccaceae</taxon>
        <taxon>Paracoccus</taxon>
    </lineage>
</organism>
<keyword evidence="2" id="KW-1185">Reference proteome</keyword>
<comment type="caution">
    <text evidence="1">The sequence shown here is derived from an EMBL/GenBank/DDBJ whole genome shotgun (WGS) entry which is preliminary data.</text>
</comment>
<gene>
    <name evidence="1" type="ORF">ACFOMP_06715</name>
</gene>